<dbReference type="Pfam" id="PF14745">
    <property type="entry name" value="WASH-4_N"/>
    <property type="match status" value="1"/>
</dbReference>
<dbReference type="PANTHER" id="PTHR31409:SF0">
    <property type="entry name" value="WASH COMPLEX SUBUNIT 4"/>
    <property type="match status" value="1"/>
</dbReference>
<evidence type="ECO:0000259" key="1">
    <source>
        <dbReference type="Pfam" id="PF14745"/>
    </source>
</evidence>
<dbReference type="AlphaFoldDB" id="A0A0A9C225"/>
<dbReference type="EMBL" id="GBRH01227541">
    <property type="protein sequence ID" value="JAD70354.1"/>
    <property type="molecule type" value="Transcribed_RNA"/>
</dbReference>
<protein>
    <recommendedName>
        <fullName evidence="1">WASH complex subunit 4 N-terminal domain-containing protein</fullName>
    </recommendedName>
</protein>
<evidence type="ECO:0000313" key="2">
    <source>
        <dbReference type="EMBL" id="JAD70354.1"/>
    </source>
</evidence>
<sequence>MASLLLEQQEKLRRHVDEWRFRSRAALSGLGSGSGSPSNSACSAPVRLRVGPTDHAGAGAASLLLTTAAADDNVAVSKFVAVLSHSCIEISRLSDAASKGLYRQLLLFGHNTGGLSEALLEGEPQKMFAHSMPLLLDLYEIVNGLMAVLGNLLRQLDVSCSVRDKNVRPLNSFRSFDLRTVFGLLGEGLSVFLLLDEILRHNGNVRSYLSLFSRMMSKVKSEVDIFGMSVEDVDFLDQVVYNLQKLFDSGFFHRLVQVDSPLCSSINLVKSNHKFMDAFYSFFSERSTEILLRVGSVKELPFDRKTILHLLALLLFFTSATDEAPDKKSMKLLVEMFQLVPVVYIEGGKRIVLSDLMRYYCPPALSLLPPIKEACEAFGIMKNNYLTHLNEVHSRCAYFTLFT</sequence>
<reference evidence="2" key="1">
    <citation type="submission" date="2014-09" db="EMBL/GenBank/DDBJ databases">
        <authorList>
            <person name="Magalhaes I.L.F."/>
            <person name="Oliveira U."/>
            <person name="Santos F.R."/>
            <person name="Vidigal T.H.D.A."/>
            <person name="Brescovit A.D."/>
            <person name="Santos A.J."/>
        </authorList>
    </citation>
    <scope>NUCLEOTIDE SEQUENCE</scope>
    <source>
        <tissue evidence="2">Shoot tissue taken approximately 20 cm above the soil surface</tissue>
    </source>
</reference>
<dbReference type="GO" id="GO:0007032">
    <property type="term" value="P:endosome organization"/>
    <property type="evidence" value="ECO:0007669"/>
    <property type="project" value="TreeGrafter"/>
</dbReference>
<dbReference type="PANTHER" id="PTHR31409">
    <property type="entry name" value="WASH COMPLEX SUBUNIT 4"/>
    <property type="match status" value="1"/>
</dbReference>
<dbReference type="GO" id="GO:0071203">
    <property type="term" value="C:WASH complex"/>
    <property type="evidence" value="ECO:0007669"/>
    <property type="project" value="InterPro"/>
</dbReference>
<feature type="domain" description="WASH complex subunit 4 N-terminal" evidence="1">
    <location>
        <begin position="45"/>
        <end position="364"/>
    </location>
</feature>
<reference evidence="2" key="2">
    <citation type="journal article" date="2015" name="Data Brief">
        <title>Shoot transcriptome of the giant reed, Arundo donax.</title>
        <authorList>
            <person name="Barrero R.A."/>
            <person name="Guerrero F.D."/>
            <person name="Moolhuijzen P."/>
            <person name="Goolsby J.A."/>
            <person name="Tidwell J."/>
            <person name="Bellgard S.E."/>
            <person name="Bellgard M.I."/>
        </authorList>
    </citation>
    <scope>NUCLEOTIDE SEQUENCE</scope>
    <source>
        <tissue evidence="2">Shoot tissue taken approximately 20 cm above the soil surface</tissue>
    </source>
</reference>
<dbReference type="InterPro" id="IPR027307">
    <property type="entry name" value="WASH7"/>
</dbReference>
<dbReference type="GO" id="GO:0016197">
    <property type="term" value="P:endosomal transport"/>
    <property type="evidence" value="ECO:0007669"/>
    <property type="project" value="TreeGrafter"/>
</dbReference>
<dbReference type="InterPro" id="IPR028191">
    <property type="entry name" value="WASH-4_N"/>
</dbReference>
<dbReference type="GO" id="GO:0005768">
    <property type="term" value="C:endosome"/>
    <property type="evidence" value="ECO:0007669"/>
    <property type="project" value="TreeGrafter"/>
</dbReference>
<accession>A0A0A9C225</accession>
<organism evidence="2">
    <name type="scientific">Arundo donax</name>
    <name type="common">Giant reed</name>
    <name type="synonym">Donax arundinaceus</name>
    <dbReference type="NCBI Taxonomy" id="35708"/>
    <lineage>
        <taxon>Eukaryota</taxon>
        <taxon>Viridiplantae</taxon>
        <taxon>Streptophyta</taxon>
        <taxon>Embryophyta</taxon>
        <taxon>Tracheophyta</taxon>
        <taxon>Spermatophyta</taxon>
        <taxon>Magnoliopsida</taxon>
        <taxon>Liliopsida</taxon>
        <taxon>Poales</taxon>
        <taxon>Poaceae</taxon>
        <taxon>PACMAD clade</taxon>
        <taxon>Arundinoideae</taxon>
        <taxon>Arundineae</taxon>
        <taxon>Arundo</taxon>
    </lineage>
</organism>
<proteinExistence type="predicted"/>
<name>A0A0A9C225_ARUDO</name>